<feature type="transmembrane region" description="Helical" evidence="6">
    <location>
        <begin position="88"/>
        <end position="108"/>
    </location>
</feature>
<evidence type="ECO:0000313" key="7">
    <source>
        <dbReference type="EMBL" id="MCP0887589.1"/>
    </source>
</evidence>
<feature type="transmembrane region" description="Helical" evidence="6">
    <location>
        <begin position="379"/>
        <end position="399"/>
    </location>
</feature>
<evidence type="ECO:0000256" key="2">
    <source>
        <dbReference type="ARBA" id="ARBA00010199"/>
    </source>
</evidence>
<evidence type="ECO:0000256" key="3">
    <source>
        <dbReference type="ARBA" id="ARBA00020268"/>
    </source>
</evidence>
<organism evidence="7 8">
    <name type="scientific">Ligilactobacillus ubinensis</name>
    <dbReference type="NCBI Taxonomy" id="2876789"/>
    <lineage>
        <taxon>Bacteria</taxon>
        <taxon>Bacillati</taxon>
        <taxon>Bacillota</taxon>
        <taxon>Bacilli</taxon>
        <taxon>Lactobacillales</taxon>
        <taxon>Lactobacillaceae</taxon>
        <taxon>Ligilactobacillus</taxon>
    </lineage>
</organism>
<comment type="function">
    <text evidence="1">Multidrug efflux pump.</text>
</comment>
<feature type="transmembrane region" description="Helical" evidence="6">
    <location>
        <begin position="347"/>
        <end position="367"/>
    </location>
</feature>
<keyword evidence="6" id="KW-0812">Transmembrane</keyword>
<sequence>MKESLILRRRIIFFAIPIISGLFVQQLYSVVDMAIIGNFIGANQLAAVGNAANIVILFLVVSGGFEMAVEIIVARLIGKQENWAAKAVNIIFIGGLAGIGMAVLGYYIFPFALNWINLPKHLMQYALIYGRIYLIGLPFIYIYDIARAVLIANEKTKQSFYLLLGSSGLNLILNLFFIIICHLSVAGSALGTVLAQALVMMYTLKLLKGYLNKTEVKLNLEKGELFEIMRIALPYIFQQFAITFAITLVQAWINPFGNEIIIGYVAISKVMELARIVLIGFAQTLTILGAQMLTAKKIKAIQATYKWCAVYSLGYVGTMAILSVLIAPMIAGVFFDVAEHQPAFLFFKTYLVAFNVIQLVSIFKFLNEGLLRSMVHMKEYLYCNVGELIVKVMGIYILLQPLATNAFWSAELLARILMLGLSYYYIFKFAKTDLKVTNK</sequence>
<dbReference type="GO" id="GO:0005886">
    <property type="term" value="C:plasma membrane"/>
    <property type="evidence" value="ECO:0007669"/>
    <property type="project" value="TreeGrafter"/>
</dbReference>
<proteinExistence type="inferred from homology"/>
<feature type="transmembrane region" description="Helical" evidence="6">
    <location>
        <begin position="273"/>
        <end position="295"/>
    </location>
</feature>
<reference evidence="7 8" key="1">
    <citation type="journal article" date="2023" name="Int. J. Syst. Evol. Microbiol.">
        <title>Ligilactobacillus ubinensis sp. nov., a novel species isolated from the wild ferment of a durian fruit (Durio zibethinus).</title>
        <authorList>
            <person name="Heng Y.C."/>
            <person name="Menon N."/>
            <person name="Chen B."/>
            <person name="Loo B.Z.L."/>
            <person name="Wong G.W.J."/>
            <person name="Lim A.C.H."/>
            <person name="Silvaraju S."/>
            <person name="Kittelmann S."/>
        </authorList>
    </citation>
    <scope>NUCLEOTIDE SEQUENCE [LARGE SCALE GENOMIC DNA]</scope>
    <source>
        <strain evidence="7 8">WILCCON 0076</strain>
    </source>
</reference>
<gene>
    <name evidence="7" type="ORF">LB941_09620</name>
</gene>
<keyword evidence="6" id="KW-1133">Transmembrane helix</keyword>
<evidence type="ECO:0000313" key="8">
    <source>
        <dbReference type="Proteomes" id="UP001139006"/>
    </source>
</evidence>
<keyword evidence="8" id="KW-1185">Reference proteome</keyword>
<feature type="transmembrane region" description="Helical" evidence="6">
    <location>
        <begin position="12"/>
        <end position="31"/>
    </location>
</feature>
<dbReference type="PANTHER" id="PTHR43298">
    <property type="entry name" value="MULTIDRUG RESISTANCE PROTEIN NORM-RELATED"/>
    <property type="match status" value="1"/>
</dbReference>
<feature type="transmembrane region" description="Helical" evidence="6">
    <location>
        <begin position="191"/>
        <end position="211"/>
    </location>
</feature>
<comment type="similarity">
    <text evidence="2">Belongs to the multi antimicrobial extrusion (MATE) (TC 2.A.66.1) family.</text>
</comment>
<dbReference type="Proteomes" id="UP001139006">
    <property type="component" value="Unassembled WGS sequence"/>
</dbReference>
<dbReference type="AlphaFoldDB" id="A0A9X2FLT9"/>
<dbReference type="EMBL" id="JAIULA010000020">
    <property type="protein sequence ID" value="MCP0887589.1"/>
    <property type="molecule type" value="Genomic_DNA"/>
</dbReference>
<feature type="transmembrane region" description="Helical" evidence="6">
    <location>
        <begin position="405"/>
        <end position="426"/>
    </location>
</feature>
<dbReference type="GO" id="GO:0042910">
    <property type="term" value="F:xenobiotic transmembrane transporter activity"/>
    <property type="evidence" value="ECO:0007669"/>
    <property type="project" value="InterPro"/>
</dbReference>
<protein>
    <recommendedName>
        <fullName evidence="3">Probable multidrug resistance protein NorM</fullName>
    </recommendedName>
    <alternativeName>
        <fullName evidence="5">Multidrug-efflux transporter</fullName>
    </alternativeName>
</protein>
<feature type="transmembrane region" description="Helical" evidence="6">
    <location>
        <begin position="51"/>
        <end position="76"/>
    </location>
</feature>
<dbReference type="InterPro" id="IPR002528">
    <property type="entry name" value="MATE_fam"/>
</dbReference>
<evidence type="ECO:0000256" key="4">
    <source>
        <dbReference type="ARBA" id="ARBA00022448"/>
    </source>
</evidence>
<dbReference type="GO" id="GO:0015297">
    <property type="term" value="F:antiporter activity"/>
    <property type="evidence" value="ECO:0007669"/>
    <property type="project" value="InterPro"/>
</dbReference>
<feature type="transmembrane region" description="Helical" evidence="6">
    <location>
        <begin position="307"/>
        <end position="335"/>
    </location>
</feature>
<dbReference type="RefSeq" id="WP_253361599.1">
    <property type="nucleotide sequence ID" value="NZ_JAIULA010000020.1"/>
</dbReference>
<evidence type="ECO:0000256" key="5">
    <source>
        <dbReference type="ARBA" id="ARBA00031636"/>
    </source>
</evidence>
<evidence type="ECO:0000256" key="6">
    <source>
        <dbReference type="SAM" id="Phobius"/>
    </source>
</evidence>
<keyword evidence="4" id="KW-0813">Transport</keyword>
<dbReference type="InterPro" id="IPR050222">
    <property type="entry name" value="MATE_MdtK"/>
</dbReference>
<feature type="transmembrane region" description="Helical" evidence="6">
    <location>
        <begin position="128"/>
        <end position="150"/>
    </location>
</feature>
<accession>A0A9X2FLT9</accession>
<feature type="transmembrane region" description="Helical" evidence="6">
    <location>
        <begin position="232"/>
        <end position="253"/>
    </location>
</feature>
<evidence type="ECO:0000256" key="1">
    <source>
        <dbReference type="ARBA" id="ARBA00003408"/>
    </source>
</evidence>
<dbReference type="PANTHER" id="PTHR43298:SF2">
    <property type="entry name" value="FMN_FAD EXPORTER YEEO-RELATED"/>
    <property type="match status" value="1"/>
</dbReference>
<dbReference type="Pfam" id="PF01554">
    <property type="entry name" value="MatE"/>
    <property type="match status" value="1"/>
</dbReference>
<comment type="caution">
    <text evidence="7">The sequence shown here is derived from an EMBL/GenBank/DDBJ whole genome shotgun (WGS) entry which is preliminary data.</text>
</comment>
<name>A0A9X2FLT9_9LACO</name>
<keyword evidence="6" id="KW-0472">Membrane</keyword>
<feature type="transmembrane region" description="Helical" evidence="6">
    <location>
        <begin position="162"/>
        <end position="185"/>
    </location>
</feature>